<dbReference type="Proteomes" id="UP000030980">
    <property type="component" value="Unassembled WGS sequence"/>
</dbReference>
<reference evidence="4 6" key="2">
    <citation type="submission" date="2017-01" db="EMBL/GenBank/DDBJ databases">
        <authorList>
            <person name="Mah S.A."/>
            <person name="Swanson W.J."/>
            <person name="Moy G.W."/>
            <person name="Vacquier V.D."/>
        </authorList>
    </citation>
    <scope>NUCLEOTIDE SEQUENCE [LARGE SCALE GENOMIC DNA]</scope>
    <source>
        <strain evidence="4 6">ATCC 29606</strain>
    </source>
</reference>
<feature type="domain" description="J" evidence="2">
    <location>
        <begin position="197"/>
        <end position="261"/>
    </location>
</feature>
<dbReference type="Pfam" id="PF05099">
    <property type="entry name" value="TerB"/>
    <property type="match status" value="1"/>
</dbReference>
<dbReference type="InterPro" id="IPR007791">
    <property type="entry name" value="DjlA_N"/>
</dbReference>
<name>A0A0B2D0T7_9PSED</name>
<sequence>MRWPVTLLGAAAGLALASIPGALLGGVLGHSLDRRLQIRSWKGLIQRLGWSGGELDDNDLLFILLGRLAKSDGRVQEAHIAQTRAEMRRLSLDTEQQRRAIEAFNRGKTGDDGLLLPLRRLRKRPEKVRSVLSSCWRLAAAEPQISERKRNLILLWGRWAGCTPGEVLDLQPTASQHNPGKARESAVAPRARNPYEEALQLLGVRETSESGEIKRAYRRLLSQYHPDKLAGAGASSDAVRQATEKTRELHSAYTLVRERHGF</sequence>
<keyword evidence="5" id="KW-1185">Reference proteome</keyword>
<evidence type="ECO:0000313" key="5">
    <source>
        <dbReference type="Proteomes" id="UP000030980"/>
    </source>
</evidence>
<dbReference type="PROSITE" id="PS50076">
    <property type="entry name" value="DNAJ_2"/>
    <property type="match status" value="1"/>
</dbReference>
<dbReference type="Proteomes" id="UP000186079">
    <property type="component" value="Unassembled WGS sequence"/>
</dbReference>
<evidence type="ECO:0000256" key="1">
    <source>
        <dbReference type="ARBA" id="ARBA00023186"/>
    </source>
</evidence>
<organism evidence="3 5">
    <name type="scientific">Pseudomonas flexibilis</name>
    <dbReference type="NCBI Taxonomy" id="706570"/>
    <lineage>
        <taxon>Bacteria</taxon>
        <taxon>Pseudomonadati</taxon>
        <taxon>Pseudomonadota</taxon>
        <taxon>Gammaproteobacteria</taxon>
        <taxon>Pseudomonadales</taxon>
        <taxon>Pseudomonadaceae</taxon>
        <taxon>Pseudomonas</taxon>
    </lineage>
</organism>
<evidence type="ECO:0000313" key="4">
    <source>
        <dbReference type="EMBL" id="SIR07006.1"/>
    </source>
</evidence>
<accession>A0A0B2D0T7</accession>
<dbReference type="RefSeq" id="WP_027590640.1">
    <property type="nucleotide sequence ID" value="NZ_FMUP01000010.1"/>
</dbReference>
<dbReference type="EMBL" id="FTMC01000014">
    <property type="protein sequence ID" value="SIR07006.1"/>
    <property type="molecule type" value="Genomic_DNA"/>
</dbReference>
<dbReference type="Gene3D" id="1.10.287.110">
    <property type="entry name" value="DnaJ domain"/>
    <property type="match status" value="1"/>
</dbReference>
<dbReference type="CDD" id="cd07316">
    <property type="entry name" value="terB_like_DjlA"/>
    <property type="match status" value="1"/>
</dbReference>
<dbReference type="SUPFAM" id="SSF46565">
    <property type="entry name" value="Chaperone J-domain"/>
    <property type="match status" value="1"/>
</dbReference>
<accession>A0A0B3BLU0</accession>
<dbReference type="PRINTS" id="PR00625">
    <property type="entry name" value="JDOMAIN"/>
</dbReference>
<dbReference type="InterPro" id="IPR029024">
    <property type="entry name" value="TerB-like"/>
</dbReference>
<dbReference type="CDD" id="cd06257">
    <property type="entry name" value="DnaJ"/>
    <property type="match status" value="1"/>
</dbReference>
<dbReference type="InterPro" id="IPR001623">
    <property type="entry name" value="DnaJ_domain"/>
</dbReference>
<proteinExistence type="predicted"/>
<evidence type="ECO:0000259" key="2">
    <source>
        <dbReference type="PROSITE" id="PS50076"/>
    </source>
</evidence>
<dbReference type="SMART" id="SM00271">
    <property type="entry name" value="DnaJ"/>
    <property type="match status" value="1"/>
</dbReference>
<gene>
    <name evidence="3" type="ORF">PT85_16740</name>
    <name evidence="4" type="ORF">SAMN05421672_11420</name>
</gene>
<evidence type="ECO:0000313" key="3">
    <source>
        <dbReference type="EMBL" id="KHO63595.1"/>
    </source>
</evidence>
<keyword evidence="1" id="KW-0143">Chaperone</keyword>
<dbReference type="InterPro" id="IPR036869">
    <property type="entry name" value="J_dom_sf"/>
</dbReference>
<reference evidence="3 5" key="1">
    <citation type="submission" date="2014-11" db="EMBL/GenBank/DDBJ databases">
        <title>Genome sequence of Pseudomonas tuomuerensis JCM 14085.</title>
        <authorList>
            <person name="Shin S.-K."/>
            <person name="Yi H."/>
        </authorList>
    </citation>
    <scope>NUCLEOTIDE SEQUENCE [LARGE SCALE GENOMIC DNA]</scope>
    <source>
        <strain evidence="3 5">JCM 14085</strain>
    </source>
</reference>
<dbReference type="Gene3D" id="1.10.3680.10">
    <property type="entry name" value="TerB-like"/>
    <property type="match status" value="1"/>
</dbReference>
<dbReference type="OrthoDB" id="9782583at2"/>
<dbReference type="STRING" id="706570.PT85_16740"/>
<dbReference type="EMBL" id="JTAK01000009">
    <property type="protein sequence ID" value="KHO63595.1"/>
    <property type="molecule type" value="Genomic_DNA"/>
</dbReference>
<protein>
    <submittedName>
        <fullName evidence="4">DnaJ like chaperone protein</fullName>
    </submittedName>
    <submittedName>
        <fullName evidence="3">Molecular chaperone DnaJ</fullName>
    </submittedName>
</protein>
<dbReference type="PATRIC" id="fig|706570.3.peg.3168"/>
<evidence type="ECO:0000313" key="6">
    <source>
        <dbReference type="Proteomes" id="UP000186079"/>
    </source>
</evidence>
<dbReference type="AlphaFoldDB" id="A0A0B2D0T7"/>
<dbReference type="Pfam" id="PF00226">
    <property type="entry name" value="DnaJ"/>
    <property type="match status" value="1"/>
</dbReference>
<dbReference type="SUPFAM" id="SSF158682">
    <property type="entry name" value="TerB-like"/>
    <property type="match status" value="1"/>
</dbReference>